<dbReference type="SUPFAM" id="SSF52821">
    <property type="entry name" value="Rhodanese/Cell cycle control phosphatase"/>
    <property type="match status" value="1"/>
</dbReference>
<feature type="region of interest" description="Disordered" evidence="2">
    <location>
        <begin position="564"/>
        <end position="583"/>
    </location>
</feature>
<protein>
    <submittedName>
        <fullName evidence="5">Ubiquitin carboxyl-terminal hydrolase 2</fullName>
    </submittedName>
</protein>
<dbReference type="PROSITE" id="PS50206">
    <property type="entry name" value="RHODANESE_3"/>
    <property type="match status" value="1"/>
</dbReference>
<dbReference type="Gene3D" id="3.90.70.10">
    <property type="entry name" value="Cysteine proteinases"/>
    <property type="match status" value="1"/>
</dbReference>
<feature type="compositionally biased region" description="Gly residues" evidence="2">
    <location>
        <begin position="26"/>
        <end position="47"/>
    </location>
</feature>
<dbReference type="Proteomes" id="UP000800094">
    <property type="component" value="Unassembled WGS sequence"/>
</dbReference>
<keyword evidence="5" id="KW-0378">Hydrolase</keyword>
<feature type="domain" description="Rhodanese" evidence="3">
    <location>
        <begin position="428"/>
        <end position="558"/>
    </location>
</feature>
<organism evidence="5 6">
    <name type="scientific">Trematosphaeria pertusa</name>
    <dbReference type="NCBI Taxonomy" id="390896"/>
    <lineage>
        <taxon>Eukaryota</taxon>
        <taxon>Fungi</taxon>
        <taxon>Dikarya</taxon>
        <taxon>Ascomycota</taxon>
        <taxon>Pezizomycotina</taxon>
        <taxon>Dothideomycetes</taxon>
        <taxon>Pleosporomycetidae</taxon>
        <taxon>Pleosporales</taxon>
        <taxon>Massarineae</taxon>
        <taxon>Trematosphaeriaceae</taxon>
        <taxon>Trematosphaeria</taxon>
    </lineage>
</organism>
<feature type="compositionally biased region" description="Polar residues" evidence="2">
    <location>
        <begin position="163"/>
        <end position="187"/>
    </location>
</feature>
<evidence type="ECO:0000259" key="3">
    <source>
        <dbReference type="PROSITE" id="PS50206"/>
    </source>
</evidence>
<dbReference type="GO" id="GO:0004843">
    <property type="term" value="F:cysteine-type deubiquitinase activity"/>
    <property type="evidence" value="ECO:0007669"/>
    <property type="project" value="InterPro"/>
</dbReference>
<name>A0A6A6HWX7_9PLEO</name>
<evidence type="ECO:0000256" key="2">
    <source>
        <dbReference type="SAM" id="MobiDB-lite"/>
    </source>
</evidence>
<dbReference type="Pfam" id="PF00443">
    <property type="entry name" value="UCH"/>
    <property type="match status" value="1"/>
</dbReference>
<feature type="region of interest" description="Disordered" evidence="2">
    <location>
        <begin position="155"/>
        <end position="259"/>
    </location>
</feature>
<dbReference type="InterPro" id="IPR050185">
    <property type="entry name" value="Ub_carboxyl-term_hydrolase"/>
</dbReference>
<feature type="region of interest" description="Disordered" evidence="2">
    <location>
        <begin position="664"/>
        <end position="688"/>
    </location>
</feature>
<feature type="compositionally biased region" description="Polar residues" evidence="2">
    <location>
        <begin position="339"/>
        <end position="361"/>
    </location>
</feature>
<dbReference type="InterPro" id="IPR001763">
    <property type="entry name" value="Rhodanese-like_dom"/>
</dbReference>
<dbReference type="AlphaFoldDB" id="A0A6A6HWX7"/>
<dbReference type="PANTHER" id="PTHR21646:SF23">
    <property type="entry name" value="UBIQUITIN CARBOXYL-TERMINAL HYDROLASE USP2"/>
    <property type="match status" value="1"/>
</dbReference>
<dbReference type="GeneID" id="54578589"/>
<keyword evidence="6" id="KW-1185">Reference proteome</keyword>
<dbReference type="InterPro" id="IPR036873">
    <property type="entry name" value="Rhodanese-like_dom_sf"/>
</dbReference>
<reference evidence="5" key="1">
    <citation type="journal article" date="2020" name="Stud. Mycol.">
        <title>101 Dothideomycetes genomes: a test case for predicting lifestyles and emergence of pathogens.</title>
        <authorList>
            <person name="Haridas S."/>
            <person name="Albert R."/>
            <person name="Binder M."/>
            <person name="Bloem J."/>
            <person name="Labutti K."/>
            <person name="Salamov A."/>
            <person name="Andreopoulos B."/>
            <person name="Baker S."/>
            <person name="Barry K."/>
            <person name="Bills G."/>
            <person name="Bluhm B."/>
            <person name="Cannon C."/>
            <person name="Castanera R."/>
            <person name="Culley D."/>
            <person name="Daum C."/>
            <person name="Ezra D."/>
            <person name="Gonzalez J."/>
            <person name="Henrissat B."/>
            <person name="Kuo A."/>
            <person name="Liang C."/>
            <person name="Lipzen A."/>
            <person name="Lutzoni F."/>
            <person name="Magnuson J."/>
            <person name="Mondo S."/>
            <person name="Nolan M."/>
            <person name="Ohm R."/>
            <person name="Pangilinan J."/>
            <person name="Park H.-J."/>
            <person name="Ramirez L."/>
            <person name="Alfaro M."/>
            <person name="Sun H."/>
            <person name="Tritt A."/>
            <person name="Yoshinaga Y."/>
            <person name="Zwiers L.-H."/>
            <person name="Turgeon B."/>
            <person name="Goodwin S."/>
            <person name="Spatafora J."/>
            <person name="Crous P."/>
            <person name="Grigoriev I."/>
        </authorList>
    </citation>
    <scope>NUCLEOTIDE SEQUENCE</scope>
    <source>
        <strain evidence="5">CBS 122368</strain>
    </source>
</reference>
<sequence>MSAAAPLPPPVPRPANAMNGYPHGANGAGPDGWRGSDGAGSGRGPGGLFPPIADITASAGDAVDRLRQAPITSLLEQGKYHFNQARLMLNNRSSPPTGAYWEYLVAYTIVVDAIPRHRDYYDRIETSRSQMHRDFAQLRKDVDSNHERFMRIKTIIVNDNKRNGGQHQSTPSTRPDSISSTYSAPTDGSSQGSRQSNGSYGRRDDELMLPNVPDAPPSGRASPTGSSGSPSRKPAIHPKPQSLHGRAVHQSASTTNSASVSDLAERFAKLRGAAAPLDTASGRSSQDLSVKMPSPSDYHSSTRPLGPRDMPPPLHDPPRPPKLPLNTQLAASMPKEPSPTYSPARNLSLPASINPPRSTARSMVGTGGRTNSMATSSVSSYAPNTNGQTDSYFPTQPSSQESSSTRRKSVGKPLETQITAEKLYDYIRMYNVLLIDVRSRAEFDAGHIYVHAIICVEPASLQDGFSAEQLQDRLVISPDEEQVMYDRRNEYDLVVYYDEKTKTNGFLQKYAPNENEQALKRLFDTLHEFNAEKPLKRPPIFLMGGIEAWTELVGPQALKMSTTASSIAGGQSRSRALRRSPAAGYGSRLNLQRRKREYVVLDPEEERQWLEEARRGRAVVEQPPEDDEEEEATSPMYRTTEEFLRRYPDIEDQQSMMYPSLRPQAPSQYVQPSIPQAPSRPAPSVPRVSYSGVHERQLARQTNGAQPPVYVSPGRHGHIRLHKTGLINFGVTCYMNSVVQCLSANQPLTNIFLSGRYAQDLQKENWKGTKGILPEAYATLLSNLYKGDTSAIRPSTFRKVCGHFNRVWGIDEQQDAKEFLEFVLDSLHEDLNVTWNKPPLRPLSDSDELARERLPRQYAAKIEWGRYQHREMSLIGNLFAGQHASQLTCQTCGVTSTTYEAFWSISVEIPHDRACDVRDCLRSYCSAERLVGEDIWRCPRCKKNREAMKKITITRAPDTLVIHFKRFSASRNESARKVRTLIHFPLQNLDMGPFMEPPITPEQEAYVMQTARDPAGQLTGLKTDPAMNGPYIYNAYAVIWHIGASLSSGHYIAMVKDKTRGCWRQFNDDAIRDFEPGNLPPESRLQNDKAYVVFYERERVAGGAF</sequence>
<evidence type="ECO:0000259" key="4">
    <source>
        <dbReference type="PROSITE" id="PS50235"/>
    </source>
</evidence>
<feature type="compositionally biased region" description="Polar residues" evidence="2">
    <location>
        <begin position="250"/>
        <end position="259"/>
    </location>
</feature>
<dbReference type="CDD" id="cd02674">
    <property type="entry name" value="Peptidase_C19R"/>
    <property type="match status" value="1"/>
</dbReference>
<dbReference type="RefSeq" id="XP_033677236.1">
    <property type="nucleotide sequence ID" value="XM_033825259.1"/>
</dbReference>
<dbReference type="OrthoDB" id="292964at2759"/>
<dbReference type="InterPro" id="IPR038765">
    <property type="entry name" value="Papain-like_cys_pep_sf"/>
</dbReference>
<dbReference type="PROSITE" id="PS50235">
    <property type="entry name" value="USP_3"/>
    <property type="match status" value="1"/>
</dbReference>
<feature type="compositionally biased region" description="Pro residues" evidence="2">
    <location>
        <begin position="309"/>
        <end position="323"/>
    </location>
</feature>
<dbReference type="SUPFAM" id="SSF54001">
    <property type="entry name" value="Cysteine proteinases"/>
    <property type="match status" value="1"/>
</dbReference>
<feature type="compositionally biased region" description="Low complexity" evidence="2">
    <location>
        <begin position="188"/>
        <end position="200"/>
    </location>
</feature>
<dbReference type="PANTHER" id="PTHR21646">
    <property type="entry name" value="UBIQUITIN CARBOXYL-TERMINAL HYDROLASE"/>
    <property type="match status" value="1"/>
</dbReference>
<gene>
    <name evidence="5" type="ORF">BU26DRAFT_467388</name>
</gene>
<feature type="compositionally biased region" description="Pro residues" evidence="2">
    <location>
        <begin position="1"/>
        <end position="13"/>
    </location>
</feature>
<evidence type="ECO:0000313" key="5">
    <source>
        <dbReference type="EMBL" id="KAF2242232.1"/>
    </source>
</evidence>
<dbReference type="GO" id="GO:0016579">
    <property type="term" value="P:protein deubiquitination"/>
    <property type="evidence" value="ECO:0007669"/>
    <property type="project" value="InterPro"/>
</dbReference>
<feature type="compositionally biased region" description="Polar residues" evidence="2">
    <location>
        <begin position="221"/>
        <end position="230"/>
    </location>
</feature>
<evidence type="ECO:0000313" key="6">
    <source>
        <dbReference type="Proteomes" id="UP000800094"/>
    </source>
</evidence>
<feature type="domain" description="USP" evidence="4">
    <location>
        <begin position="724"/>
        <end position="1098"/>
    </location>
</feature>
<dbReference type="InterPro" id="IPR028889">
    <property type="entry name" value="USP"/>
</dbReference>
<accession>A0A6A6HWX7</accession>
<feature type="region of interest" description="Disordered" evidence="2">
    <location>
        <begin position="276"/>
        <end position="413"/>
    </location>
</feature>
<proteinExistence type="inferred from homology"/>
<dbReference type="Gene3D" id="3.40.250.10">
    <property type="entry name" value="Rhodanese-like domain"/>
    <property type="match status" value="1"/>
</dbReference>
<dbReference type="InterPro" id="IPR001394">
    <property type="entry name" value="Peptidase_C19_UCH"/>
</dbReference>
<dbReference type="EMBL" id="ML987208">
    <property type="protein sequence ID" value="KAF2242232.1"/>
    <property type="molecule type" value="Genomic_DNA"/>
</dbReference>
<evidence type="ECO:0000256" key="1">
    <source>
        <dbReference type="ARBA" id="ARBA00009085"/>
    </source>
</evidence>
<feature type="compositionally biased region" description="Low complexity" evidence="2">
    <location>
        <begin position="394"/>
        <end position="403"/>
    </location>
</feature>
<feature type="compositionally biased region" description="Polar residues" evidence="2">
    <location>
        <begin position="665"/>
        <end position="676"/>
    </location>
</feature>
<comment type="similarity">
    <text evidence="1">Belongs to the peptidase C19 family.</text>
</comment>
<feature type="compositionally biased region" description="Polar residues" evidence="2">
    <location>
        <begin position="369"/>
        <end position="393"/>
    </location>
</feature>
<feature type="region of interest" description="Disordered" evidence="2">
    <location>
        <begin position="1"/>
        <end position="53"/>
    </location>
</feature>
<dbReference type="Pfam" id="PF00581">
    <property type="entry name" value="Rhodanese"/>
    <property type="match status" value="1"/>
</dbReference>